<evidence type="ECO:0000313" key="2">
    <source>
        <dbReference type="EMBL" id="RRJ91230.1"/>
    </source>
</evidence>
<dbReference type="InterPro" id="IPR026444">
    <property type="entry name" value="Secre_tail"/>
</dbReference>
<dbReference type="OrthoDB" id="1391397at2"/>
<sequence>MQVFGKDFCKIQKGISPNGDGLNEYFDLVSFGGVDLKIFNRYGSVVYEKSNYKNEWNGQSKTGKQLPSGTYFYQIQTNIGEQFTGYIQLTY</sequence>
<evidence type="ECO:0000313" key="3">
    <source>
        <dbReference type="Proteomes" id="UP000275719"/>
    </source>
</evidence>
<gene>
    <name evidence="2" type="ORF">EG240_06920</name>
</gene>
<accession>A0A3P3W8B4</accession>
<organism evidence="2 3">
    <name type="scientific">Paenimyroides tangerinum</name>
    <dbReference type="NCBI Taxonomy" id="2488728"/>
    <lineage>
        <taxon>Bacteria</taxon>
        <taxon>Pseudomonadati</taxon>
        <taxon>Bacteroidota</taxon>
        <taxon>Flavobacteriia</taxon>
        <taxon>Flavobacteriales</taxon>
        <taxon>Flavobacteriaceae</taxon>
        <taxon>Paenimyroides</taxon>
    </lineage>
</organism>
<protein>
    <submittedName>
        <fullName evidence="2">Gliding motility-associated C-terminal domain-containing protein</fullName>
    </submittedName>
</protein>
<dbReference type="EMBL" id="RQVQ01000012">
    <property type="protein sequence ID" value="RRJ91230.1"/>
    <property type="molecule type" value="Genomic_DNA"/>
</dbReference>
<dbReference type="Pfam" id="PF13585">
    <property type="entry name" value="CHU_C"/>
    <property type="match status" value="1"/>
</dbReference>
<comment type="caution">
    <text evidence="2">The sequence shown here is derived from an EMBL/GenBank/DDBJ whole genome shotgun (WGS) entry which is preliminary data.</text>
</comment>
<reference evidence="2 3" key="1">
    <citation type="submission" date="2018-11" db="EMBL/GenBank/DDBJ databases">
        <title>Flavobacterium sp. nov., YIM 102701-2 draft genome.</title>
        <authorList>
            <person name="Li G."/>
            <person name="Jiang Y."/>
        </authorList>
    </citation>
    <scope>NUCLEOTIDE SEQUENCE [LARGE SCALE GENOMIC DNA]</scope>
    <source>
        <strain evidence="2 3">YIM 102701-2</strain>
    </source>
</reference>
<keyword evidence="1" id="KW-0732">Signal</keyword>
<dbReference type="InterPro" id="IPR026341">
    <property type="entry name" value="T9SS_type_B"/>
</dbReference>
<dbReference type="NCBIfam" id="TIGR04131">
    <property type="entry name" value="Bac_Flav_CTERM"/>
    <property type="match status" value="1"/>
</dbReference>
<name>A0A3P3W8B4_9FLAO</name>
<dbReference type="Gene3D" id="2.60.40.4070">
    <property type="match status" value="1"/>
</dbReference>
<dbReference type="AlphaFoldDB" id="A0A3P3W8B4"/>
<dbReference type="Proteomes" id="UP000275719">
    <property type="component" value="Unassembled WGS sequence"/>
</dbReference>
<evidence type="ECO:0000256" key="1">
    <source>
        <dbReference type="ARBA" id="ARBA00022729"/>
    </source>
</evidence>
<proteinExistence type="predicted"/>
<dbReference type="NCBIfam" id="TIGR04183">
    <property type="entry name" value="Por_Secre_tail"/>
    <property type="match status" value="1"/>
</dbReference>
<keyword evidence="3" id="KW-1185">Reference proteome</keyword>